<evidence type="ECO:0000259" key="3">
    <source>
        <dbReference type="Pfam" id="PF03972"/>
    </source>
</evidence>
<protein>
    <submittedName>
        <fullName evidence="5">Putative 2-methylcitrate dehydratase</fullName>
    </submittedName>
</protein>
<dbReference type="InterPro" id="IPR042183">
    <property type="entry name" value="MmgE/PrpD_sf_1"/>
</dbReference>
<proteinExistence type="inferred from homology"/>
<dbReference type="STRING" id="68775.A0A5C3LLN9"/>
<reference evidence="5 6" key="1">
    <citation type="journal article" date="2019" name="Nat. Ecol. Evol.">
        <title>Megaphylogeny resolves global patterns of mushroom evolution.</title>
        <authorList>
            <person name="Varga T."/>
            <person name="Krizsan K."/>
            <person name="Foldi C."/>
            <person name="Dima B."/>
            <person name="Sanchez-Garcia M."/>
            <person name="Sanchez-Ramirez S."/>
            <person name="Szollosi G.J."/>
            <person name="Szarkandi J.G."/>
            <person name="Papp V."/>
            <person name="Albert L."/>
            <person name="Andreopoulos W."/>
            <person name="Angelini C."/>
            <person name="Antonin V."/>
            <person name="Barry K.W."/>
            <person name="Bougher N.L."/>
            <person name="Buchanan P."/>
            <person name="Buyck B."/>
            <person name="Bense V."/>
            <person name="Catcheside P."/>
            <person name="Chovatia M."/>
            <person name="Cooper J."/>
            <person name="Damon W."/>
            <person name="Desjardin D."/>
            <person name="Finy P."/>
            <person name="Geml J."/>
            <person name="Haridas S."/>
            <person name="Hughes K."/>
            <person name="Justo A."/>
            <person name="Karasinski D."/>
            <person name="Kautmanova I."/>
            <person name="Kiss B."/>
            <person name="Kocsube S."/>
            <person name="Kotiranta H."/>
            <person name="LaButti K.M."/>
            <person name="Lechner B.E."/>
            <person name="Liimatainen K."/>
            <person name="Lipzen A."/>
            <person name="Lukacs Z."/>
            <person name="Mihaltcheva S."/>
            <person name="Morgado L.N."/>
            <person name="Niskanen T."/>
            <person name="Noordeloos M.E."/>
            <person name="Ohm R.A."/>
            <person name="Ortiz-Santana B."/>
            <person name="Ovrebo C."/>
            <person name="Racz N."/>
            <person name="Riley R."/>
            <person name="Savchenko A."/>
            <person name="Shiryaev A."/>
            <person name="Soop K."/>
            <person name="Spirin V."/>
            <person name="Szebenyi C."/>
            <person name="Tomsovsky M."/>
            <person name="Tulloss R.E."/>
            <person name="Uehling J."/>
            <person name="Grigoriev I.V."/>
            <person name="Vagvolgyi C."/>
            <person name="Papp T."/>
            <person name="Martin F.M."/>
            <person name="Miettinen O."/>
            <person name="Hibbett D.S."/>
            <person name="Nagy L.G."/>
        </authorList>
    </citation>
    <scope>NUCLEOTIDE SEQUENCE [LARGE SCALE GENOMIC DNA]</scope>
    <source>
        <strain evidence="5 6">CBS 166.37</strain>
    </source>
</reference>
<name>A0A5C3LLN9_9AGAR</name>
<dbReference type="PANTHER" id="PTHR16943:SF15">
    <property type="entry name" value="DEHYDRATASE (PRPD), PUTATIVE-RELATED"/>
    <property type="match status" value="1"/>
</dbReference>
<evidence type="ECO:0000256" key="1">
    <source>
        <dbReference type="ARBA" id="ARBA00006174"/>
    </source>
</evidence>
<dbReference type="NCBIfam" id="TIGR02330">
    <property type="entry name" value="prpD"/>
    <property type="match status" value="1"/>
</dbReference>
<dbReference type="SUPFAM" id="SSF103378">
    <property type="entry name" value="2-methylcitrate dehydratase PrpD"/>
    <property type="match status" value="1"/>
</dbReference>
<sequence length="473" mass="52212">MTLADDNTRPAFDNVIRSITEYVYDYEITSDLAWERARIALLDSLACAIEGVPSCSSFIGPIIKGTVVPNGFPLPGTSHVLDPMKAAFDLGACIRYLDHSDAFPGAEWGHPSDNIGAILPIADWLSREGHDISMKDVLEAIIKAYEIEGCFQIKNAFNKVGIDHVILVKIAATAVLSKLVGLTRDQADDAVSQAFADGQPLRVYRQSPNTSPRKGWAGGDACMRAVHLVLMTKSGQPGYPTVLTAKPWGFYDVCFGGKEFSLPVPFGSMVIENYFIKLVPAEGHGIAGLEAAVTLSKTLKGRLDKVRSIKIRTQEAAMTIINKTGPLHNPADRDHCMQYMVAVALLKEDWLVPQDYENDSPWASDPRVDVLRNKMTMEEDPQMTKDYHNPKVRKGASGLTATMEDGEVLEEVLVERPLGHPWRPETFVAVKEKFCKLSTPVLSDPEAVWNSFVQTDPTTIKVHTWVEKFSLKN</sequence>
<dbReference type="Pfam" id="PF03972">
    <property type="entry name" value="MmgE_PrpD_N"/>
    <property type="match status" value="1"/>
</dbReference>
<accession>A0A5C3LLN9</accession>
<dbReference type="InterPro" id="IPR012705">
    <property type="entry name" value="2Me_IsoCit_deHydtase_PrpD"/>
</dbReference>
<evidence type="ECO:0000313" key="5">
    <source>
        <dbReference type="EMBL" id="TFK34079.1"/>
    </source>
</evidence>
<gene>
    <name evidence="5" type="ORF">BDQ12DRAFT_715552</name>
</gene>
<comment type="similarity">
    <text evidence="1">Belongs to the PrpD family.</text>
</comment>
<dbReference type="GO" id="GO:0019679">
    <property type="term" value="P:propionate metabolic process, methylcitrate cycle"/>
    <property type="evidence" value="ECO:0007669"/>
    <property type="project" value="InterPro"/>
</dbReference>
<dbReference type="InterPro" id="IPR036148">
    <property type="entry name" value="MmgE/PrpD_sf"/>
</dbReference>
<dbReference type="GO" id="GO:0051537">
    <property type="term" value="F:2 iron, 2 sulfur cluster binding"/>
    <property type="evidence" value="ECO:0007669"/>
    <property type="project" value="InterPro"/>
</dbReference>
<evidence type="ECO:0000313" key="6">
    <source>
        <dbReference type="Proteomes" id="UP000308652"/>
    </source>
</evidence>
<evidence type="ECO:0000256" key="2">
    <source>
        <dbReference type="ARBA" id="ARBA00023239"/>
    </source>
</evidence>
<dbReference type="GO" id="GO:0047547">
    <property type="term" value="F:2-methylcitrate dehydratase activity"/>
    <property type="evidence" value="ECO:0007669"/>
    <property type="project" value="InterPro"/>
</dbReference>
<dbReference type="Proteomes" id="UP000308652">
    <property type="component" value="Unassembled WGS sequence"/>
</dbReference>
<dbReference type="InterPro" id="IPR005656">
    <property type="entry name" value="MmgE_PrpD"/>
</dbReference>
<feature type="domain" description="MmgE/PrpD N-terminal" evidence="3">
    <location>
        <begin position="18"/>
        <end position="261"/>
    </location>
</feature>
<dbReference type="PANTHER" id="PTHR16943">
    <property type="entry name" value="2-METHYLCITRATE DEHYDRATASE-RELATED"/>
    <property type="match status" value="1"/>
</dbReference>
<organism evidence="5 6">
    <name type="scientific">Crucibulum laeve</name>
    <dbReference type="NCBI Taxonomy" id="68775"/>
    <lineage>
        <taxon>Eukaryota</taxon>
        <taxon>Fungi</taxon>
        <taxon>Dikarya</taxon>
        <taxon>Basidiomycota</taxon>
        <taxon>Agaricomycotina</taxon>
        <taxon>Agaricomycetes</taxon>
        <taxon>Agaricomycetidae</taxon>
        <taxon>Agaricales</taxon>
        <taxon>Agaricineae</taxon>
        <taxon>Nidulariaceae</taxon>
        <taxon>Crucibulum</taxon>
    </lineage>
</organism>
<dbReference type="Pfam" id="PF19305">
    <property type="entry name" value="MmgE_PrpD_C"/>
    <property type="match status" value="1"/>
</dbReference>
<dbReference type="OrthoDB" id="10055203at2759"/>
<keyword evidence="6" id="KW-1185">Reference proteome</keyword>
<dbReference type="InterPro" id="IPR042188">
    <property type="entry name" value="MmgE/PrpD_sf_2"/>
</dbReference>
<keyword evidence="2" id="KW-0456">Lyase</keyword>
<dbReference type="GO" id="GO:0005739">
    <property type="term" value="C:mitochondrion"/>
    <property type="evidence" value="ECO:0007669"/>
    <property type="project" value="TreeGrafter"/>
</dbReference>
<dbReference type="Gene3D" id="1.10.4100.10">
    <property type="entry name" value="2-methylcitrate dehydratase PrpD"/>
    <property type="match status" value="1"/>
</dbReference>
<dbReference type="EMBL" id="ML213637">
    <property type="protein sequence ID" value="TFK34079.1"/>
    <property type="molecule type" value="Genomic_DNA"/>
</dbReference>
<feature type="domain" description="MmgE/PrpD C-terminal" evidence="4">
    <location>
        <begin position="280"/>
        <end position="446"/>
    </location>
</feature>
<dbReference type="AlphaFoldDB" id="A0A5C3LLN9"/>
<dbReference type="InterPro" id="IPR045337">
    <property type="entry name" value="MmgE_PrpD_C"/>
</dbReference>
<dbReference type="InterPro" id="IPR045336">
    <property type="entry name" value="MmgE_PrpD_N"/>
</dbReference>
<evidence type="ECO:0000259" key="4">
    <source>
        <dbReference type="Pfam" id="PF19305"/>
    </source>
</evidence>
<dbReference type="Gene3D" id="3.30.1330.120">
    <property type="entry name" value="2-methylcitrate dehydratase PrpD"/>
    <property type="match status" value="1"/>
</dbReference>